<evidence type="ECO:0000259" key="5">
    <source>
        <dbReference type="PROSITE" id="PS50977"/>
    </source>
</evidence>
<dbReference type="KEGG" id="php:PhaeoP97_00464"/>
<dbReference type="Gene3D" id="1.10.357.10">
    <property type="entry name" value="Tetracycline Repressor, domain 2"/>
    <property type="match status" value="1"/>
</dbReference>
<keyword evidence="1" id="KW-0805">Transcription regulation</keyword>
<accession>A0A1L3I1D2</accession>
<dbReference type="EMBL" id="CP016364">
    <property type="protein sequence ID" value="APG45912.1"/>
    <property type="molecule type" value="Genomic_DNA"/>
</dbReference>
<keyword evidence="2 4" id="KW-0238">DNA-binding</keyword>
<sequence>MSTRMSDTRLHILDTGRALTAQRGYTSVGLTELLATAQVPKGSFYHYFSSKEDYGCALLRHYVDQYRIELTPTLNNPSLTGSDQVLSYVTAWQERQSSDMAGQKCLIVKLAAEIADLSPAMRGILQRAVEGITARLADCLRKGQQDGSLSPDVDPVQTATSLYQIWLGASLMAHLSQDSTPFDTAMVQTRTMLPPPRQT</sequence>
<dbReference type="AlphaFoldDB" id="A0A1L3I1D2"/>
<dbReference type="STRING" id="1844006.PhaeoP97_00464"/>
<dbReference type="SUPFAM" id="SSF48498">
    <property type="entry name" value="Tetracyclin repressor-like, C-terminal domain"/>
    <property type="match status" value="1"/>
</dbReference>
<reference evidence="7" key="1">
    <citation type="submission" date="2016-07" db="EMBL/GenBank/DDBJ databases">
        <title>Phaeobacter portensis sp. nov., a tropodithietic acid producing bacterium isolated from a German harbor.</title>
        <authorList>
            <person name="Freese H.M."/>
            <person name="Bunk B."/>
            <person name="Breider S."/>
            <person name="Brinkhoff T."/>
        </authorList>
    </citation>
    <scope>NUCLEOTIDE SEQUENCE [LARGE SCALE GENOMIC DNA]</scope>
    <source>
        <strain evidence="7">P97</strain>
    </source>
</reference>
<keyword evidence="3" id="KW-0804">Transcription</keyword>
<dbReference type="PANTHER" id="PTHR47506:SF6">
    <property type="entry name" value="HTH-TYPE TRANSCRIPTIONAL REPRESSOR NEMR"/>
    <property type="match status" value="1"/>
</dbReference>
<dbReference type="Pfam" id="PF16925">
    <property type="entry name" value="TetR_C_13"/>
    <property type="match status" value="1"/>
</dbReference>
<protein>
    <submittedName>
        <fullName evidence="6">Transcriptional regulator, TetR family</fullName>
    </submittedName>
</protein>
<dbReference type="Pfam" id="PF00440">
    <property type="entry name" value="TetR_N"/>
    <property type="match status" value="1"/>
</dbReference>
<evidence type="ECO:0000256" key="1">
    <source>
        <dbReference type="ARBA" id="ARBA00023015"/>
    </source>
</evidence>
<evidence type="ECO:0000256" key="4">
    <source>
        <dbReference type="PROSITE-ProRule" id="PRU00335"/>
    </source>
</evidence>
<evidence type="ECO:0000313" key="6">
    <source>
        <dbReference type="EMBL" id="APG45912.1"/>
    </source>
</evidence>
<dbReference type="PANTHER" id="PTHR47506">
    <property type="entry name" value="TRANSCRIPTIONAL REGULATORY PROTEIN"/>
    <property type="match status" value="1"/>
</dbReference>
<dbReference type="PROSITE" id="PS50977">
    <property type="entry name" value="HTH_TETR_2"/>
    <property type="match status" value="1"/>
</dbReference>
<dbReference type="InterPro" id="IPR036271">
    <property type="entry name" value="Tet_transcr_reg_TetR-rel_C_sf"/>
</dbReference>
<evidence type="ECO:0000256" key="2">
    <source>
        <dbReference type="ARBA" id="ARBA00023125"/>
    </source>
</evidence>
<name>A0A1L3I1D2_9RHOB</name>
<dbReference type="SUPFAM" id="SSF46689">
    <property type="entry name" value="Homeodomain-like"/>
    <property type="match status" value="1"/>
</dbReference>
<dbReference type="InterPro" id="IPR001647">
    <property type="entry name" value="HTH_TetR"/>
</dbReference>
<dbReference type="InterPro" id="IPR011075">
    <property type="entry name" value="TetR_C"/>
</dbReference>
<dbReference type="OrthoDB" id="9811084at2"/>
<gene>
    <name evidence="6" type="ORF">PhaeoP97_00464</name>
</gene>
<organism evidence="6 7">
    <name type="scientific">Phaeobacter porticola</name>
    <dbReference type="NCBI Taxonomy" id="1844006"/>
    <lineage>
        <taxon>Bacteria</taxon>
        <taxon>Pseudomonadati</taxon>
        <taxon>Pseudomonadota</taxon>
        <taxon>Alphaproteobacteria</taxon>
        <taxon>Rhodobacterales</taxon>
        <taxon>Roseobacteraceae</taxon>
        <taxon>Phaeobacter</taxon>
    </lineage>
</organism>
<dbReference type="InterPro" id="IPR009057">
    <property type="entry name" value="Homeodomain-like_sf"/>
</dbReference>
<dbReference type="GO" id="GO:0003677">
    <property type="term" value="F:DNA binding"/>
    <property type="evidence" value="ECO:0007669"/>
    <property type="project" value="UniProtKB-UniRule"/>
</dbReference>
<evidence type="ECO:0000313" key="7">
    <source>
        <dbReference type="Proteomes" id="UP000183859"/>
    </source>
</evidence>
<feature type="DNA-binding region" description="H-T-H motif" evidence="4">
    <location>
        <begin position="29"/>
        <end position="48"/>
    </location>
</feature>
<evidence type="ECO:0000256" key="3">
    <source>
        <dbReference type="ARBA" id="ARBA00023163"/>
    </source>
</evidence>
<proteinExistence type="predicted"/>
<keyword evidence="7" id="KW-1185">Reference proteome</keyword>
<feature type="domain" description="HTH tetR-type" evidence="5">
    <location>
        <begin position="6"/>
        <end position="66"/>
    </location>
</feature>
<dbReference type="Proteomes" id="UP000183859">
    <property type="component" value="Chromosome"/>
</dbReference>